<comment type="caution">
    <text evidence="6">The sequence shown here is derived from an EMBL/GenBank/DDBJ whole genome shotgun (WGS) entry which is preliminary data.</text>
</comment>
<keyword evidence="2" id="KW-0238">DNA-binding</keyword>
<evidence type="ECO:0000256" key="3">
    <source>
        <dbReference type="ARBA" id="ARBA00023163"/>
    </source>
</evidence>
<keyword evidence="3" id="KW-0804">Transcription</keyword>
<dbReference type="SUPFAM" id="SSF46689">
    <property type="entry name" value="Homeodomain-like"/>
    <property type="match status" value="1"/>
</dbReference>
<dbReference type="InterPro" id="IPR000281">
    <property type="entry name" value="HTH_RpiR"/>
</dbReference>
<dbReference type="GO" id="GO:0003677">
    <property type="term" value="F:DNA binding"/>
    <property type="evidence" value="ECO:0007669"/>
    <property type="project" value="UniProtKB-KW"/>
</dbReference>
<evidence type="ECO:0000313" key="6">
    <source>
        <dbReference type="EMBL" id="MBP1043617.1"/>
    </source>
</evidence>
<dbReference type="PROSITE" id="PS51464">
    <property type="entry name" value="SIS"/>
    <property type="match status" value="1"/>
</dbReference>
<dbReference type="EMBL" id="JAEEGA010000017">
    <property type="protein sequence ID" value="MBP1043617.1"/>
    <property type="molecule type" value="Genomic_DNA"/>
</dbReference>
<keyword evidence="7" id="KW-1185">Reference proteome</keyword>
<protein>
    <submittedName>
        <fullName evidence="6">MurR/RpiR family transcriptional regulator</fullName>
    </submittedName>
</protein>
<dbReference type="Gene3D" id="3.40.50.10490">
    <property type="entry name" value="Glucose-6-phosphate isomerase like protein, domain 1"/>
    <property type="match status" value="1"/>
</dbReference>
<evidence type="ECO:0000259" key="4">
    <source>
        <dbReference type="PROSITE" id="PS51071"/>
    </source>
</evidence>
<feature type="domain" description="HTH rpiR-type" evidence="4">
    <location>
        <begin position="1"/>
        <end position="73"/>
    </location>
</feature>
<dbReference type="InterPro" id="IPR035472">
    <property type="entry name" value="RpiR-like_SIS"/>
</dbReference>
<proteinExistence type="predicted"/>
<dbReference type="AlphaFoldDB" id="A0A940STW7"/>
<dbReference type="SUPFAM" id="SSF53697">
    <property type="entry name" value="SIS domain"/>
    <property type="match status" value="1"/>
</dbReference>
<dbReference type="InterPro" id="IPR046348">
    <property type="entry name" value="SIS_dom_sf"/>
</dbReference>
<organism evidence="6 7">
    <name type="scientific">Vagococcus allomyrinae</name>
    <dbReference type="NCBI Taxonomy" id="2794353"/>
    <lineage>
        <taxon>Bacteria</taxon>
        <taxon>Bacillati</taxon>
        <taxon>Bacillota</taxon>
        <taxon>Bacilli</taxon>
        <taxon>Lactobacillales</taxon>
        <taxon>Enterococcaceae</taxon>
        <taxon>Vagococcus</taxon>
    </lineage>
</organism>
<dbReference type="GO" id="GO:0097367">
    <property type="term" value="F:carbohydrate derivative binding"/>
    <property type="evidence" value="ECO:0007669"/>
    <property type="project" value="InterPro"/>
</dbReference>
<dbReference type="PANTHER" id="PTHR30514:SF1">
    <property type="entry name" value="HTH-TYPE TRANSCRIPTIONAL REGULATOR HEXR-RELATED"/>
    <property type="match status" value="1"/>
</dbReference>
<keyword evidence="1" id="KW-0805">Transcription regulation</keyword>
<reference evidence="6" key="1">
    <citation type="submission" date="2020-12" db="EMBL/GenBank/DDBJ databases">
        <title>Vagococcus allomyrinae sp. nov. and Enterococcus lavae sp. nov., isolated from the larvae of Allomyrina dichotoma.</title>
        <authorList>
            <person name="Lee S.D."/>
        </authorList>
    </citation>
    <scope>NUCLEOTIDE SEQUENCE</scope>
    <source>
        <strain evidence="6">BWB3-3</strain>
    </source>
</reference>
<dbReference type="Pfam" id="PF01380">
    <property type="entry name" value="SIS"/>
    <property type="match status" value="1"/>
</dbReference>
<dbReference type="PROSITE" id="PS51071">
    <property type="entry name" value="HTH_RPIR"/>
    <property type="match status" value="1"/>
</dbReference>
<dbReference type="RefSeq" id="WP_209531417.1">
    <property type="nucleotide sequence ID" value="NZ_JAEEGA010000017.1"/>
</dbReference>
<accession>A0A940STW7</accession>
<gene>
    <name evidence="6" type="ORF">I6N95_21555</name>
</gene>
<sequence length="250" mass="28493">MLFLDRTPDLSPIDLDIYKYVVNHLEQVSYMRIRDLAKETHTSTTSILRFCQKFECDGFSEFRIKLQLFLKDKKTAVTPVDETAFIDFIKRTTQEAYQEQIMRAVEVLKDKELVLFIGEGASNVVAAYGALYFSSLFTLALRIEDPENYPVDFLAERLSDKICIIALSVSGETPEIIEYLNHVNFGKSASISITNSAKSTIAKLSDVNIPYYIEQESMNTANITSQVPAIYTLEYLAKEVKNFFNENPKT</sequence>
<feature type="domain" description="SIS" evidence="5">
    <location>
        <begin position="104"/>
        <end position="243"/>
    </location>
</feature>
<evidence type="ECO:0000256" key="2">
    <source>
        <dbReference type="ARBA" id="ARBA00023125"/>
    </source>
</evidence>
<evidence type="ECO:0000259" key="5">
    <source>
        <dbReference type="PROSITE" id="PS51464"/>
    </source>
</evidence>
<dbReference type="Proteomes" id="UP000674938">
    <property type="component" value="Unassembled WGS sequence"/>
</dbReference>
<name>A0A940STW7_9ENTE</name>
<dbReference type="Gene3D" id="1.10.10.10">
    <property type="entry name" value="Winged helix-like DNA-binding domain superfamily/Winged helix DNA-binding domain"/>
    <property type="match status" value="1"/>
</dbReference>
<dbReference type="Pfam" id="PF01418">
    <property type="entry name" value="HTH_6"/>
    <property type="match status" value="1"/>
</dbReference>
<dbReference type="InterPro" id="IPR047640">
    <property type="entry name" value="RpiR-like"/>
</dbReference>
<dbReference type="GO" id="GO:0003700">
    <property type="term" value="F:DNA-binding transcription factor activity"/>
    <property type="evidence" value="ECO:0007669"/>
    <property type="project" value="InterPro"/>
</dbReference>
<dbReference type="InterPro" id="IPR036388">
    <property type="entry name" value="WH-like_DNA-bd_sf"/>
</dbReference>
<dbReference type="GO" id="GO:1901135">
    <property type="term" value="P:carbohydrate derivative metabolic process"/>
    <property type="evidence" value="ECO:0007669"/>
    <property type="project" value="InterPro"/>
</dbReference>
<evidence type="ECO:0000256" key="1">
    <source>
        <dbReference type="ARBA" id="ARBA00023015"/>
    </source>
</evidence>
<evidence type="ECO:0000313" key="7">
    <source>
        <dbReference type="Proteomes" id="UP000674938"/>
    </source>
</evidence>
<dbReference type="InterPro" id="IPR001347">
    <property type="entry name" value="SIS_dom"/>
</dbReference>
<dbReference type="CDD" id="cd05013">
    <property type="entry name" value="SIS_RpiR"/>
    <property type="match status" value="1"/>
</dbReference>
<dbReference type="PANTHER" id="PTHR30514">
    <property type="entry name" value="GLUCOKINASE"/>
    <property type="match status" value="1"/>
</dbReference>
<dbReference type="InterPro" id="IPR009057">
    <property type="entry name" value="Homeodomain-like_sf"/>
</dbReference>